<dbReference type="SMART" id="SM00593">
    <property type="entry name" value="RUN"/>
    <property type="match status" value="1"/>
</dbReference>
<dbReference type="SUPFAM" id="SSF140741">
    <property type="entry name" value="RUN domain-like"/>
    <property type="match status" value="1"/>
</dbReference>
<feature type="domain" description="RUN" evidence="2">
    <location>
        <begin position="69"/>
        <end position="231"/>
    </location>
</feature>
<protein>
    <recommendedName>
        <fullName evidence="2">RUN domain-containing protein</fullName>
    </recommendedName>
</protein>
<dbReference type="InterPro" id="IPR021935">
    <property type="entry name" value="SGSM1/2_RBD"/>
</dbReference>
<name>A0A8T0D5V4_9TREM</name>
<dbReference type="OrthoDB" id="10264062at2759"/>
<evidence type="ECO:0000313" key="4">
    <source>
        <dbReference type="Proteomes" id="UP000699462"/>
    </source>
</evidence>
<dbReference type="Pfam" id="PF02759">
    <property type="entry name" value="RUN"/>
    <property type="match status" value="1"/>
</dbReference>
<proteinExistence type="predicted"/>
<dbReference type="Pfam" id="PF12068">
    <property type="entry name" value="PH_RBD"/>
    <property type="match status" value="1"/>
</dbReference>
<dbReference type="InterPro" id="IPR004012">
    <property type="entry name" value="Run_dom"/>
</dbReference>
<dbReference type="PROSITE" id="PS50826">
    <property type="entry name" value="RUN"/>
    <property type="match status" value="1"/>
</dbReference>
<accession>A0A8T0D5V4</accession>
<dbReference type="Gene3D" id="1.20.58.900">
    <property type="match status" value="1"/>
</dbReference>
<dbReference type="AlphaFoldDB" id="A0A8T0D5V4"/>
<sequence length="542" mass="59988">MTSYLQTNNVSHESSLKETFKLSSLRLFKNTAVNNAATKSQAKRDELLDQLKKATKRLMEDAAVRNSVSESSCLVYEFCGHVEACLRYGLSNISRSFSRDSTTADLLPKLSPFCVEASTLHDLLKRSEKSGSNQGNVSNASQVSLYRNVIGSPLLFKRSSSYKTNVNRSTWIHIALTENLLYKIVESIVREGKFWYQPEAIIGSEVDSTTLLTLIAGPCAISYVCPTVEDSSWSALHADELVERHRFISRSTSARVCTSRETHHRRLDFLLRNTGDDLWPKEIRLTQTNSPLRPTVQSPSQSSTCSVSPSSCGEVDSLYQPRRHALLFAKNNVGLGDPNSVLGYLAVYSNATGVTIRWTSNELLLQASGQSLLPSNKDYHAGNHCCSCSVANFNSQSENVRLPSLLSDESTIEQKEDGTSFSQDTINCPHSDDSAPSVLHKPQHPMIVNIHAENCEYIHCHSDSQGMRLVFVGSDGVQYPTLRLPGNRRAAFELLTSLEQGLLTFAELQPSPANICSELFAVKCSIQLIKTVHDCTHSSIYP</sequence>
<comment type="caution">
    <text evidence="3">The sequence shown here is derived from an EMBL/GenBank/DDBJ whole genome shotgun (WGS) entry which is preliminary data.</text>
</comment>
<dbReference type="GO" id="GO:0005096">
    <property type="term" value="F:GTPase activator activity"/>
    <property type="evidence" value="ECO:0007669"/>
    <property type="project" value="UniProtKB-KW"/>
</dbReference>
<keyword evidence="1" id="KW-0343">GTPase activation</keyword>
<reference evidence="3 4" key="1">
    <citation type="submission" date="2019-07" db="EMBL/GenBank/DDBJ databases">
        <title>Annotation for the trematode Paragonimus westermani.</title>
        <authorList>
            <person name="Choi Y.-J."/>
        </authorList>
    </citation>
    <scope>NUCLEOTIDE SEQUENCE [LARGE SCALE GENOMIC DNA]</scope>
    <source>
        <strain evidence="3">180907_Pwestermani</strain>
    </source>
</reference>
<keyword evidence="4" id="KW-1185">Reference proteome</keyword>
<evidence type="ECO:0000313" key="3">
    <source>
        <dbReference type="EMBL" id="KAF8563220.1"/>
    </source>
</evidence>
<evidence type="ECO:0000256" key="1">
    <source>
        <dbReference type="ARBA" id="ARBA00022468"/>
    </source>
</evidence>
<dbReference type="Proteomes" id="UP000699462">
    <property type="component" value="Unassembled WGS sequence"/>
</dbReference>
<organism evidence="3 4">
    <name type="scientific">Paragonimus westermani</name>
    <dbReference type="NCBI Taxonomy" id="34504"/>
    <lineage>
        <taxon>Eukaryota</taxon>
        <taxon>Metazoa</taxon>
        <taxon>Spiralia</taxon>
        <taxon>Lophotrochozoa</taxon>
        <taxon>Platyhelminthes</taxon>
        <taxon>Trematoda</taxon>
        <taxon>Digenea</taxon>
        <taxon>Plagiorchiida</taxon>
        <taxon>Troglotremata</taxon>
        <taxon>Troglotrematidae</taxon>
        <taxon>Paragonimus</taxon>
    </lineage>
</organism>
<dbReference type="Gene3D" id="2.30.29.230">
    <property type="match status" value="1"/>
</dbReference>
<dbReference type="InterPro" id="IPR037213">
    <property type="entry name" value="Run_dom_sf"/>
</dbReference>
<dbReference type="EMBL" id="JTDF01013348">
    <property type="protein sequence ID" value="KAF8563220.1"/>
    <property type="molecule type" value="Genomic_DNA"/>
</dbReference>
<gene>
    <name evidence="3" type="ORF">P879_08257</name>
</gene>
<evidence type="ECO:0000259" key="2">
    <source>
        <dbReference type="PROSITE" id="PS50826"/>
    </source>
</evidence>